<protein>
    <recommendedName>
        <fullName evidence="3">Dihydrofolate reductase</fullName>
        <ecNumber evidence="2">1.5.1.3</ecNumber>
    </recommendedName>
</protein>
<dbReference type="STRING" id="1432141.A0A015IL49"/>
<organism evidence="8 9">
    <name type="scientific">Rhizophagus irregularis (strain DAOM 197198w)</name>
    <name type="common">Glomus intraradices</name>
    <dbReference type="NCBI Taxonomy" id="1432141"/>
    <lineage>
        <taxon>Eukaryota</taxon>
        <taxon>Fungi</taxon>
        <taxon>Fungi incertae sedis</taxon>
        <taxon>Mucoromycota</taxon>
        <taxon>Glomeromycotina</taxon>
        <taxon>Glomeromycetes</taxon>
        <taxon>Glomerales</taxon>
        <taxon>Glomeraceae</taxon>
        <taxon>Rhizophagus</taxon>
    </lineage>
</organism>
<evidence type="ECO:0000259" key="7">
    <source>
        <dbReference type="PROSITE" id="PS51330"/>
    </source>
</evidence>
<dbReference type="PANTHER" id="PTHR48069">
    <property type="entry name" value="DIHYDROFOLATE REDUCTASE"/>
    <property type="match status" value="1"/>
</dbReference>
<dbReference type="InterPro" id="IPR001796">
    <property type="entry name" value="DHFR_dom"/>
</dbReference>
<sequence>MTFFRAPNFAIIAAATENWGIGINNELPWKQLLKTDMKYFERTTKRVLPLNSALTTITPELKESNIQNAVIMGRKTWDSIPPKYQPLKDRLNIVISKSLKESKDVNHIIYPSLDDAISNLSNASSEISSKISRIFVIGGAQIYKEAINLPYCTYILLTRVYKYFECDTFFPEIDEQIFSLASHEELEEVVGEQVLKGRQTENGIEFEFLLYKRKFYEENILFNM</sequence>
<dbReference type="GO" id="GO:0004146">
    <property type="term" value="F:dihydrofolate reductase activity"/>
    <property type="evidence" value="ECO:0007669"/>
    <property type="project" value="UniProtKB-EC"/>
</dbReference>
<evidence type="ECO:0000313" key="8">
    <source>
        <dbReference type="EMBL" id="EXX54875.1"/>
    </source>
</evidence>
<keyword evidence="4" id="KW-0554">One-carbon metabolism</keyword>
<dbReference type="EMBL" id="JEMT01028406">
    <property type="protein sequence ID" value="EXX54875.1"/>
    <property type="molecule type" value="Genomic_DNA"/>
</dbReference>
<dbReference type="GO" id="GO:0006730">
    <property type="term" value="P:one-carbon metabolic process"/>
    <property type="evidence" value="ECO:0007669"/>
    <property type="project" value="UniProtKB-KW"/>
</dbReference>
<dbReference type="SUPFAM" id="SSF53597">
    <property type="entry name" value="Dihydrofolate reductase-like"/>
    <property type="match status" value="1"/>
</dbReference>
<dbReference type="GO" id="GO:0005739">
    <property type="term" value="C:mitochondrion"/>
    <property type="evidence" value="ECO:0007669"/>
    <property type="project" value="TreeGrafter"/>
</dbReference>
<dbReference type="OMA" id="QYEFQMW"/>
<dbReference type="Gene3D" id="3.40.430.10">
    <property type="entry name" value="Dihydrofolate Reductase, subunit A"/>
    <property type="match status" value="1"/>
</dbReference>
<dbReference type="GO" id="GO:0046452">
    <property type="term" value="P:dihydrofolate metabolic process"/>
    <property type="evidence" value="ECO:0007669"/>
    <property type="project" value="TreeGrafter"/>
</dbReference>
<name>A0A015IL49_RHIIW</name>
<dbReference type="AlphaFoldDB" id="A0A015IL49"/>
<keyword evidence="5" id="KW-0521">NADP</keyword>
<dbReference type="HOGENOM" id="CLU_043966_2_1_1"/>
<dbReference type="GO" id="GO:0046655">
    <property type="term" value="P:folic acid metabolic process"/>
    <property type="evidence" value="ECO:0007669"/>
    <property type="project" value="TreeGrafter"/>
</dbReference>
<gene>
    <name evidence="8" type="ORF">RirG_230570</name>
</gene>
<dbReference type="InterPro" id="IPR024072">
    <property type="entry name" value="DHFR-like_dom_sf"/>
</dbReference>
<evidence type="ECO:0000256" key="1">
    <source>
        <dbReference type="ARBA" id="ARBA00004903"/>
    </source>
</evidence>
<dbReference type="PRINTS" id="PR00070">
    <property type="entry name" value="DHFR"/>
</dbReference>
<feature type="domain" description="DHFR" evidence="7">
    <location>
        <begin position="8"/>
        <end position="213"/>
    </location>
</feature>
<evidence type="ECO:0000256" key="5">
    <source>
        <dbReference type="ARBA" id="ARBA00022857"/>
    </source>
</evidence>
<evidence type="ECO:0000256" key="2">
    <source>
        <dbReference type="ARBA" id="ARBA00012856"/>
    </source>
</evidence>
<dbReference type="GO" id="GO:0046654">
    <property type="term" value="P:tetrahydrofolate biosynthetic process"/>
    <property type="evidence" value="ECO:0007669"/>
    <property type="project" value="InterPro"/>
</dbReference>
<dbReference type="Proteomes" id="UP000022910">
    <property type="component" value="Unassembled WGS sequence"/>
</dbReference>
<keyword evidence="9" id="KW-1185">Reference proteome</keyword>
<evidence type="ECO:0000313" key="9">
    <source>
        <dbReference type="Proteomes" id="UP000022910"/>
    </source>
</evidence>
<dbReference type="PANTHER" id="PTHR48069:SF3">
    <property type="entry name" value="DIHYDROFOLATE REDUCTASE"/>
    <property type="match status" value="1"/>
</dbReference>
<accession>A0A015IL49</accession>
<proteinExistence type="predicted"/>
<dbReference type="InterPro" id="IPR012259">
    <property type="entry name" value="DHFR"/>
</dbReference>
<keyword evidence="6" id="KW-0560">Oxidoreductase</keyword>
<dbReference type="CDD" id="cd00209">
    <property type="entry name" value="DHFR"/>
    <property type="match status" value="1"/>
</dbReference>
<evidence type="ECO:0000256" key="4">
    <source>
        <dbReference type="ARBA" id="ARBA00022563"/>
    </source>
</evidence>
<dbReference type="PROSITE" id="PS51330">
    <property type="entry name" value="DHFR_2"/>
    <property type="match status" value="1"/>
</dbReference>
<comment type="pathway">
    <text evidence="1">Cofactor biosynthesis; tetrahydrofolate biosynthesis; 5,6,7,8-tetrahydrofolate from 7,8-dihydrofolate: step 1/1.</text>
</comment>
<evidence type="ECO:0000256" key="3">
    <source>
        <dbReference type="ARBA" id="ARBA00018886"/>
    </source>
</evidence>
<dbReference type="EC" id="1.5.1.3" evidence="2"/>
<reference evidence="8 9" key="1">
    <citation type="submission" date="2014-02" db="EMBL/GenBank/DDBJ databases">
        <title>Single nucleus genome sequencing reveals high similarity among nuclei of an endomycorrhizal fungus.</title>
        <authorList>
            <person name="Lin K."/>
            <person name="Geurts R."/>
            <person name="Zhang Z."/>
            <person name="Limpens E."/>
            <person name="Saunders D.G."/>
            <person name="Mu D."/>
            <person name="Pang E."/>
            <person name="Cao H."/>
            <person name="Cha H."/>
            <person name="Lin T."/>
            <person name="Zhou Q."/>
            <person name="Shang Y."/>
            <person name="Li Y."/>
            <person name="Ivanov S."/>
            <person name="Sharma T."/>
            <person name="Velzen R.V."/>
            <person name="Ruijter N.D."/>
            <person name="Aanen D.K."/>
            <person name="Win J."/>
            <person name="Kamoun S."/>
            <person name="Bisseling T."/>
            <person name="Huang S."/>
        </authorList>
    </citation>
    <scope>NUCLEOTIDE SEQUENCE [LARGE SCALE GENOMIC DNA]</scope>
    <source>
        <strain evidence="9">DAOM197198w</strain>
    </source>
</reference>
<dbReference type="GO" id="GO:0050661">
    <property type="term" value="F:NADP binding"/>
    <property type="evidence" value="ECO:0007669"/>
    <property type="project" value="InterPro"/>
</dbReference>
<comment type="caution">
    <text evidence="8">The sequence shown here is derived from an EMBL/GenBank/DDBJ whole genome shotgun (WGS) entry which is preliminary data.</text>
</comment>
<dbReference type="OrthoDB" id="414698at2759"/>
<dbReference type="Pfam" id="PF00186">
    <property type="entry name" value="DHFR_1"/>
    <property type="match status" value="1"/>
</dbReference>
<evidence type="ECO:0000256" key="6">
    <source>
        <dbReference type="ARBA" id="ARBA00023002"/>
    </source>
</evidence>